<accession>A0A382BDU3</accession>
<proteinExistence type="predicted"/>
<name>A0A382BDU3_9ZZZZ</name>
<reference evidence="1" key="1">
    <citation type="submission" date="2018-05" db="EMBL/GenBank/DDBJ databases">
        <authorList>
            <person name="Lanie J.A."/>
            <person name="Ng W.-L."/>
            <person name="Kazmierczak K.M."/>
            <person name="Andrzejewski T.M."/>
            <person name="Davidsen T.M."/>
            <person name="Wayne K.J."/>
            <person name="Tettelin H."/>
            <person name="Glass J.I."/>
            <person name="Rusch D."/>
            <person name="Podicherti R."/>
            <person name="Tsui H.-C.T."/>
            <person name="Winkler M.E."/>
        </authorList>
    </citation>
    <scope>NUCLEOTIDE SEQUENCE</scope>
</reference>
<dbReference type="AlphaFoldDB" id="A0A382BDU3"/>
<evidence type="ECO:0000313" key="1">
    <source>
        <dbReference type="EMBL" id="SVB11413.1"/>
    </source>
</evidence>
<gene>
    <name evidence="1" type="ORF">METZ01_LOCUS164267</name>
</gene>
<dbReference type="InterPro" id="IPR029063">
    <property type="entry name" value="SAM-dependent_MTases_sf"/>
</dbReference>
<dbReference type="Pfam" id="PF13578">
    <property type="entry name" value="Methyltransf_24"/>
    <property type="match status" value="1"/>
</dbReference>
<organism evidence="1">
    <name type="scientific">marine metagenome</name>
    <dbReference type="NCBI Taxonomy" id="408172"/>
    <lineage>
        <taxon>unclassified sequences</taxon>
        <taxon>metagenomes</taxon>
        <taxon>ecological metagenomes</taxon>
    </lineage>
</organism>
<protein>
    <recommendedName>
        <fullName evidence="2">Class I SAM-dependent methyltransferase</fullName>
    </recommendedName>
</protein>
<dbReference type="EMBL" id="UINC01029157">
    <property type="protein sequence ID" value="SVB11413.1"/>
    <property type="molecule type" value="Genomic_DNA"/>
</dbReference>
<evidence type="ECO:0008006" key="2">
    <source>
        <dbReference type="Google" id="ProtNLM"/>
    </source>
</evidence>
<sequence length="203" mass="22459">MKLGIDPDQVKGFLEKQEAESLYQFAKKYSSLGPCLEIGSYCGKSAVYLGAAVKENNQILYSIDHHKGSEEQQPGEEFFDPDLLDETGKGINTLPFFLETLDKADLRDNVVPIVSTSVEASEVWSKPLAMVFIDGGHSDQAANDDYDVWHPHIIQGGLLAIHDVFPNPEDGGRPPFNIYTKAKESGLFKEVDMINSLALLEKL</sequence>
<dbReference type="Gene3D" id="3.40.50.150">
    <property type="entry name" value="Vaccinia Virus protein VP39"/>
    <property type="match status" value="1"/>
</dbReference>
<dbReference type="SUPFAM" id="SSF53335">
    <property type="entry name" value="S-adenosyl-L-methionine-dependent methyltransferases"/>
    <property type="match status" value="1"/>
</dbReference>